<evidence type="ECO:0000313" key="13">
    <source>
        <dbReference type="EMBL" id="EDY18495.1"/>
    </source>
</evidence>
<keyword evidence="7 10" id="KW-0560">Oxidoreductase</keyword>
<evidence type="ECO:0000313" key="14">
    <source>
        <dbReference type="Proteomes" id="UP000005824"/>
    </source>
</evidence>
<dbReference type="InterPro" id="IPR003710">
    <property type="entry name" value="ApbA"/>
</dbReference>
<dbReference type="AlphaFoldDB" id="B4D4P2"/>
<dbReference type="SUPFAM" id="SSF51735">
    <property type="entry name" value="NAD(P)-binding Rossmann-fold domains"/>
    <property type="match status" value="1"/>
</dbReference>
<feature type="domain" description="Ketopantoate reductase N-terminal" evidence="11">
    <location>
        <begin position="8"/>
        <end position="153"/>
    </location>
</feature>
<evidence type="ECO:0000259" key="11">
    <source>
        <dbReference type="Pfam" id="PF02558"/>
    </source>
</evidence>
<dbReference type="eggNOG" id="COG1893">
    <property type="taxonomic scope" value="Bacteria"/>
</dbReference>
<evidence type="ECO:0000256" key="8">
    <source>
        <dbReference type="ARBA" id="ARBA00032024"/>
    </source>
</evidence>
<dbReference type="PANTHER" id="PTHR21708">
    <property type="entry name" value="PROBABLE 2-DEHYDROPANTOATE 2-REDUCTASE"/>
    <property type="match status" value="1"/>
</dbReference>
<gene>
    <name evidence="13" type="ORF">CfE428DRAFT_3880</name>
</gene>
<dbReference type="InterPro" id="IPR036291">
    <property type="entry name" value="NAD(P)-bd_dom_sf"/>
</dbReference>
<dbReference type="GO" id="GO:0008677">
    <property type="term" value="F:2-dehydropantoate 2-reductase activity"/>
    <property type="evidence" value="ECO:0007669"/>
    <property type="project" value="UniProtKB-EC"/>
</dbReference>
<dbReference type="EC" id="1.1.1.169" evidence="4 10"/>
<evidence type="ECO:0000256" key="1">
    <source>
        <dbReference type="ARBA" id="ARBA00002919"/>
    </source>
</evidence>
<dbReference type="Pfam" id="PF02558">
    <property type="entry name" value="ApbA"/>
    <property type="match status" value="1"/>
</dbReference>
<evidence type="ECO:0000256" key="6">
    <source>
        <dbReference type="ARBA" id="ARBA00022857"/>
    </source>
</evidence>
<dbReference type="SUPFAM" id="SSF48179">
    <property type="entry name" value="6-phosphogluconate dehydrogenase C-terminal domain-like"/>
    <property type="match status" value="1"/>
</dbReference>
<accession>B4D4P2</accession>
<keyword evidence="10" id="KW-0566">Pantothenate biosynthesis</keyword>
<evidence type="ECO:0000256" key="4">
    <source>
        <dbReference type="ARBA" id="ARBA00013014"/>
    </source>
</evidence>
<organism evidence="13 14">
    <name type="scientific">Chthoniobacter flavus Ellin428</name>
    <dbReference type="NCBI Taxonomy" id="497964"/>
    <lineage>
        <taxon>Bacteria</taxon>
        <taxon>Pseudomonadati</taxon>
        <taxon>Verrucomicrobiota</taxon>
        <taxon>Spartobacteria</taxon>
        <taxon>Chthoniobacterales</taxon>
        <taxon>Chthoniobacteraceae</taxon>
        <taxon>Chthoniobacter</taxon>
    </lineage>
</organism>
<evidence type="ECO:0000256" key="9">
    <source>
        <dbReference type="ARBA" id="ARBA00048793"/>
    </source>
</evidence>
<dbReference type="InterPro" id="IPR051402">
    <property type="entry name" value="KPR-Related"/>
</dbReference>
<dbReference type="FunFam" id="1.10.1040.10:FF:000017">
    <property type="entry name" value="2-dehydropantoate 2-reductase"/>
    <property type="match status" value="1"/>
</dbReference>
<proteinExistence type="inferred from homology"/>
<dbReference type="FunFam" id="3.40.50.720:FF:000307">
    <property type="entry name" value="2-dehydropantoate 2-reductase"/>
    <property type="match status" value="1"/>
</dbReference>
<comment type="function">
    <text evidence="1 10">Catalyzes the NADPH-dependent reduction of ketopantoate into pantoic acid.</text>
</comment>
<dbReference type="NCBIfam" id="TIGR00745">
    <property type="entry name" value="apbA_panE"/>
    <property type="match status" value="1"/>
</dbReference>
<protein>
    <recommendedName>
        <fullName evidence="5 10">2-dehydropantoate 2-reductase</fullName>
        <ecNumber evidence="4 10">1.1.1.169</ecNumber>
    </recommendedName>
    <alternativeName>
        <fullName evidence="8 10">Ketopantoate reductase</fullName>
    </alternativeName>
</protein>
<evidence type="ECO:0000256" key="5">
    <source>
        <dbReference type="ARBA" id="ARBA00019465"/>
    </source>
</evidence>
<evidence type="ECO:0000256" key="7">
    <source>
        <dbReference type="ARBA" id="ARBA00023002"/>
    </source>
</evidence>
<dbReference type="STRING" id="497964.CfE428DRAFT_3880"/>
<dbReference type="Gene3D" id="1.10.1040.10">
    <property type="entry name" value="N-(1-d-carboxylethyl)-l-norvaline Dehydrogenase, domain 2"/>
    <property type="match status" value="1"/>
</dbReference>
<dbReference type="InterPro" id="IPR013328">
    <property type="entry name" value="6PGD_dom2"/>
</dbReference>
<dbReference type="Pfam" id="PF08546">
    <property type="entry name" value="ApbA_C"/>
    <property type="match status" value="1"/>
</dbReference>
<dbReference type="Gene3D" id="3.40.50.720">
    <property type="entry name" value="NAD(P)-binding Rossmann-like Domain"/>
    <property type="match status" value="1"/>
</dbReference>
<dbReference type="EMBL" id="ABVL01000012">
    <property type="protein sequence ID" value="EDY18495.1"/>
    <property type="molecule type" value="Genomic_DNA"/>
</dbReference>
<evidence type="ECO:0000256" key="10">
    <source>
        <dbReference type="RuleBase" id="RU362068"/>
    </source>
</evidence>
<dbReference type="PANTHER" id="PTHR21708:SF26">
    <property type="entry name" value="2-DEHYDROPANTOATE 2-REDUCTASE"/>
    <property type="match status" value="1"/>
</dbReference>
<keyword evidence="6 10" id="KW-0521">NADP</keyword>
<dbReference type="Proteomes" id="UP000005824">
    <property type="component" value="Unassembled WGS sequence"/>
</dbReference>
<dbReference type="InParanoid" id="B4D4P2"/>
<comment type="caution">
    <text evidence="13">The sequence shown here is derived from an EMBL/GenBank/DDBJ whole genome shotgun (WGS) entry which is preliminary data.</text>
</comment>
<comment type="catalytic activity">
    <reaction evidence="9 10">
        <text>(R)-pantoate + NADP(+) = 2-dehydropantoate + NADPH + H(+)</text>
        <dbReference type="Rhea" id="RHEA:16233"/>
        <dbReference type="ChEBI" id="CHEBI:11561"/>
        <dbReference type="ChEBI" id="CHEBI:15378"/>
        <dbReference type="ChEBI" id="CHEBI:15980"/>
        <dbReference type="ChEBI" id="CHEBI:57783"/>
        <dbReference type="ChEBI" id="CHEBI:58349"/>
        <dbReference type="EC" id="1.1.1.169"/>
    </reaction>
</comment>
<feature type="domain" description="Ketopantoate reductase C-terminal" evidence="12">
    <location>
        <begin position="180"/>
        <end position="303"/>
    </location>
</feature>
<reference evidence="13 14" key="1">
    <citation type="journal article" date="2011" name="J. Bacteriol.">
        <title>Genome sequence of Chthoniobacter flavus Ellin428, an aerobic heterotrophic soil bacterium.</title>
        <authorList>
            <person name="Kant R."/>
            <person name="van Passel M.W."/>
            <person name="Palva A."/>
            <person name="Lucas S."/>
            <person name="Lapidus A."/>
            <person name="Glavina Del Rio T."/>
            <person name="Dalin E."/>
            <person name="Tice H."/>
            <person name="Bruce D."/>
            <person name="Goodwin L."/>
            <person name="Pitluck S."/>
            <person name="Larimer F.W."/>
            <person name="Land M.L."/>
            <person name="Hauser L."/>
            <person name="Sangwan P."/>
            <person name="de Vos W.M."/>
            <person name="Janssen P.H."/>
            <person name="Smidt H."/>
        </authorList>
    </citation>
    <scope>NUCLEOTIDE SEQUENCE [LARGE SCALE GENOMIC DNA]</scope>
    <source>
        <strain evidence="13 14">Ellin428</strain>
    </source>
</reference>
<dbReference type="InterPro" id="IPR013752">
    <property type="entry name" value="KPA_reductase"/>
</dbReference>
<evidence type="ECO:0000256" key="3">
    <source>
        <dbReference type="ARBA" id="ARBA00007870"/>
    </source>
</evidence>
<name>B4D4P2_9BACT</name>
<dbReference type="UniPathway" id="UPA00028">
    <property type="reaction ID" value="UER00004"/>
</dbReference>
<dbReference type="RefSeq" id="WP_006981205.1">
    <property type="nucleotide sequence ID" value="NZ_ABVL01000012.1"/>
</dbReference>
<dbReference type="GO" id="GO:0015940">
    <property type="term" value="P:pantothenate biosynthetic process"/>
    <property type="evidence" value="ECO:0007669"/>
    <property type="project" value="UniProtKB-UniPathway"/>
</dbReference>
<comment type="similarity">
    <text evidence="3 10">Belongs to the ketopantoate reductase family.</text>
</comment>
<dbReference type="InterPro" id="IPR008927">
    <property type="entry name" value="6-PGluconate_DH-like_C_sf"/>
</dbReference>
<evidence type="ECO:0000256" key="2">
    <source>
        <dbReference type="ARBA" id="ARBA00004994"/>
    </source>
</evidence>
<evidence type="ECO:0000259" key="12">
    <source>
        <dbReference type="Pfam" id="PF08546"/>
    </source>
</evidence>
<dbReference type="InterPro" id="IPR013332">
    <property type="entry name" value="KPR_N"/>
</dbReference>
<keyword evidence="14" id="KW-1185">Reference proteome</keyword>
<dbReference type="GO" id="GO:0005737">
    <property type="term" value="C:cytoplasm"/>
    <property type="evidence" value="ECO:0007669"/>
    <property type="project" value="TreeGrafter"/>
</dbReference>
<comment type="pathway">
    <text evidence="2 10">Cofactor biosynthesis; (R)-pantothenate biosynthesis; (R)-pantoate from 3-methyl-2-oxobutanoate: step 2/2.</text>
</comment>
<sequence length="307" mass="33427">MSAAPKTIAIVGSGALGSYYGAKLARQGADVRFLMRADLEAVRRDGLKVREKGEEWHVQGQAFGSVAEIGPVDLVVIGLKTTANADLERLIPPLLHEKTLLLTLQNGLGNEEILAQRWGAERVLGGLCFVCLNRVAPGVIEHYGHGTLSLGEFGRAPMERTQAIGAMFSNAGVETQVVENLITERWRKLVWNIPFNGLSIATGGRTCDQLLADEGVNAQVRALMLETIAAAGALGHAIPQNFADYQIERTYSMGAYKPSSMIDWQLGRAVEVESIWGEPWRQGNAAGVALPRLELLYRLLQQLTQRS</sequence>